<dbReference type="EMBL" id="FOOG01000036">
    <property type="protein sequence ID" value="SFG33778.1"/>
    <property type="molecule type" value="Genomic_DNA"/>
</dbReference>
<name>A0A1I2QZP5_9BACI</name>
<dbReference type="AlphaFoldDB" id="A0A1I2QZP5"/>
<proteinExistence type="predicted"/>
<keyword evidence="2" id="KW-1185">Reference proteome</keyword>
<dbReference type="OrthoDB" id="2971848at2"/>
<reference evidence="2" key="1">
    <citation type="submission" date="2016-10" db="EMBL/GenBank/DDBJ databases">
        <authorList>
            <person name="Varghese N."/>
            <person name="Submissions S."/>
        </authorList>
    </citation>
    <scope>NUCLEOTIDE SEQUENCE [LARGE SCALE GENOMIC DNA]</scope>
    <source>
        <strain evidence="2">FP5</strain>
    </source>
</reference>
<dbReference type="RefSeq" id="WP_089753442.1">
    <property type="nucleotide sequence ID" value="NZ_FOOG01000036.1"/>
</dbReference>
<evidence type="ECO:0000313" key="2">
    <source>
        <dbReference type="Proteomes" id="UP000198897"/>
    </source>
</evidence>
<evidence type="ECO:0000313" key="1">
    <source>
        <dbReference type="EMBL" id="SFG33778.1"/>
    </source>
</evidence>
<gene>
    <name evidence="1" type="ORF">SAMN05216353_13610</name>
</gene>
<protein>
    <submittedName>
        <fullName evidence="1">Uncharacterized protein</fullName>
    </submittedName>
</protein>
<organism evidence="1 2">
    <name type="scientific">Halobacillus alkaliphilus</name>
    <dbReference type="NCBI Taxonomy" id="396056"/>
    <lineage>
        <taxon>Bacteria</taxon>
        <taxon>Bacillati</taxon>
        <taxon>Bacillota</taxon>
        <taxon>Bacilli</taxon>
        <taxon>Bacillales</taxon>
        <taxon>Bacillaceae</taxon>
        <taxon>Halobacillus</taxon>
    </lineage>
</organism>
<sequence>MNLLHKLESDGYLSADGNVNTPNQELILLKDLLNESYLRDLTGHHTFFIRYYPLESKPYLEVYFGQRCLKFNLIENGLDLVRLSS</sequence>
<accession>A0A1I2QZP5</accession>
<dbReference type="Proteomes" id="UP000198897">
    <property type="component" value="Unassembled WGS sequence"/>
</dbReference>